<dbReference type="RefSeq" id="WP_113646994.1">
    <property type="nucleotide sequence ID" value="NZ_QMHN01000002.1"/>
</dbReference>
<evidence type="ECO:0000259" key="7">
    <source>
        <dbReference type="Pfam" id="PF18962"/>
    </source>
</evidence>
<dbReference type="Gene3D" id="2.60.40.4070">
    <property type="match status" value="1"/>
</dbReference>
<proteinExistence type="inferred from homology"/>
<organism evidence="8 9">
    <name type="scientific">Pedobacter chitinilyticus</name>
    <dbReference type="NCBI Taxonomy" id="2233776"/>
    <lineage>
        <taxon>Bacteria</taxon>
        <taxon>Pseudomonadati</taxon>
        <taxon>Bacteroidota</taxon>
        <taxon>Sphingobacteriia</taxon>
        <taxon>Sphingobacteriales</taxon>
        <taxon>Sphingobacteriaceae</taxon>
        <taxon>Pedobacter</taxon>
    </lineage>
</organism>
<feature type="active site" description="Charge relay system" evidence="5">
    <location>
        <position position="396"/>
    </location>
</feature>
<evidence type="ECO:0000313" key="8">
    <source>
        <dbReference type="EMBL" id="RWU08477.1"/>
    </source>
</evidence>
<dbReference type="GO" id="GO:0006508">
    <property type="term" value="P:proteolysis"/>
    <property type="evidence" value="ECO:0007669"/>
    <property type="project" value="UniProtKB-KW"/>
</dbReference>
<dbReference type="InterPro" id="IPR036852">
    <property type="entry name" value="Peptidase_S8/S53_dom_sf"/>
</dbReference>
<dbReference type="InterPro" id="IPR000209">
    <property type="entry name" value="Peptidase_S8/S53_dom"/>
</dbReference>
<keyword evidence="3 5" id="KW-0378">Hydrolase</keyword>
<keyword evidence="2 5" id="KW-0645">Protease</keyword>
<dbReference type="Gene3D" id="3.40.50.200">
    <property type="entry name" value="Peptidase S8/S53 domain"/>
    <property type="match status" value="1"/>
</dbReference>
<dbReference type="SUPFAM" id="SSF52743">
    <property type="entry name" value="Subtilisin-like"/>
    <property type="match status" value="1"/>
</dbReference>
<feature type="domain" description="Peptidase S8/S53" evidence="6">
    <location>
        <begin position="170"/>
        <end position="444"/>
    </location>
</feature>
<evidence type="ECO:0000313" key="9">
    <source>
        <dbReference type="Proteomes" id="UP000284120"/>
    </source>
</evidence>
<dbReference type="CDD" id="cd07473">
    <property type="entry name" value="Peptidases_S8_Subtilisin_like"/>
    <property type="match status" value="1"/>
</dbReference>
<keyword evidence="9" id="KW-1185">Reference proteome</keyword>
<dbReference type="InterPro" id="IPR034204">
    <property type="entry name" value="PfSUB1-like_cat_dom"/>
</dbReference>
<sequence>MKKNYLLVLVLVILLAFKQDNSQLPLNKTKFKLPAGVTEKDYLPNTLVIKFKAGAKRNASTQSAEKQLSAQGISLTGFEPIFTENSNAEQRSVNSEIDFHAESYYRAKYTGTANIESVINTLLQDESIAYAEPSYIHTISYTPNDAAYGTQFYLPQVKAPQGWDVLKSASNVIIGIVDSGSEVTHPDLAGNIYLNTADPINGVDDDGDGYIDNYYGWDLCGQSASTMIPDNDPNVKSAAADHGVHVSGIASAMSDNGVGVASIAYNAKLLIVKAGADDNATSIYKGYEGIKYAADKGAQIINCSWGGVGGGQFGQEIINYAVSKGCLVVAAAGNSGNDIPVYPAAFDGVLAVANLDLNDIKSGTSNFGTYVDISAPGAGIYNTIYGNAYGYKSGTSMAAPLVSSAAALLKAKYPSYSGLQIGELLRTTADPVDSKNPSYANLLGKGRLNVYRALTEAGASVRYQQLTISDQSLGNRAPGTEITLQFALKNFLTPVSGLSVTVTSSSPFVQVVNPIINVGNLNSLETKTGLTPVKVKVLGNAPENHKVLFTLSYSGNAGAYTDIESFETVVALDYLNVAVNQISTTLTSNGRVGYSKANATAGLGFIYRDENMLYEAALLIAKSETQVMNNARTDSYYSEDFRKQQTAAIVANSTAPFEGTSIFTDAGAANPIGLKVLSRVWAFNTITDNKYVLVEYEIVNTSNADLENIYTGLFTDWDLDESSANATEYDAPNKTAYVYAKKNATYPYAGIRLLSHSAAPAYYPLSYQLPNSFLSDNVFNTSEKYKTLTSGIQAVGLGHNTVNGYDVMFTVGSGPYKILKNQSIRLAYAFLAGDHKSELTTIGDAAQVKYTEVSKKPVSVVPNEYALGQNYPNQGKAFTYIPVDVPEKTKVDLTIYDVMGRKIRKVTEGTIEAGSYQFYVDLSTFASGVYTYKLNTPNYKQAKKMIVAK</sequence>
<protein>
    <submittedName>
        <fullName evidence="8">T9SS type A sorting domain-containing protein</fullName>
    </submittedName>
</protein>
<dbReference type="InterPro" id="IPR015500">
    <property type="entry name" value="Peptidase_S8_subtilisin-rel"/>
</dbReference>
<dbReference type="OrthoDB" id="9813435at2"/>
<dbReference type="EMBL" id="SAYW01000002">
    <property type="protein sequence ID" value="RWU08477.1"/>
    <property type="molecule type" value="Genomic_DNA"/>
</dbReference>
<feature type="domain" description="Secretion system C-terminal sorting" evidence="7">
    <location>
        <begin position="871"/>
        <end position="947"/>
    </location>
</feature>
<dbReference type="PRINTS" id="PR00723">
    <property type="entry name" value="SUBTILISIN"/>
</dbReference>
<keyword evidence="4 5" id="KW-0720">Serine protease</keyword>
<dbReference type="Pfam" id="PF00082">
    <property type="entry name" value="Peptidase_S8"/>
    <property type="match status" value="1"/>
</dbReference>
<dbReference type="GO" id="GO:0004252">
    <property type="term" value="F:serine-type endopeptidase activity"/>
    <property type="evidence" value="ECO:0007669"/>
    <property type="project" value="UniProtKB-UniRule"/>
</dbReference>
<dbReference type="NCBIfam" id="TIGR04183">
    <property type="entry name" value="Por_Secre_tail"/>
    <property type="match status" value="1"/>
</dbReference>
<evidence type="ECO:0000256" key="3">
    <source>
        <dbReference type="ARBA" id="ARBA00022801"/>
    </source>
</evidence>
<dbReference type="PANTHER" id="PTHR43399:SF4">
    <property type="entry name" value="CELL WALL-ASSOCIATED PROTEASE"/>
    <property type="match status" value="1"/>
</dbReference>
<dbReference type="Pfam" id="PF18962">
    <property type="entry name" value="Por_Secre_tail"/>
    <property type="match status" value="1"/>
</dbReference>
<evidence type="ECO:0000256" key="4">
    <source>
        <dbReference type="ARBA" id="ARBA00022825"/>
    </source>
</evidence>
<comment type="caution">
    <text evidence="8">The sequence shown here is derived from an EMBL/GenBank/DDBJ whole genome shotgun (WGS) entry which is preliminary data.</text>
</comment>
<dbReference type="InterPro" id="IPR026444">
    <property type="entry name" value="Secre_tail"/>
</dbReference>
<evidence type="ECO:0000256" key="5">
    <source>
        <dbReference type="PROSITE-ProRule" id="PRU01240"/>
    </source>
</evidence>
<feature type="active site" description="Charge relay system" evidence="5">
    <location>
        <position position="242"/>
    </location>
</feature>
<dbReference type="InterPro" id="IPR051048">
    <property type="entry name" value="Peptidase_S8/S53_subtilisin"/>
</dbReference>
<gene>
    <name evidence="8" type="ORF">DPV69_08875</name>
</gene>
<comment type="similarity">
    <text evidence="1 5">Belongs to the peptidase S8 family.</text>
</comment>
<evidence type="ECO:0000256" key="2">
    <source>
        <dbReference type="ARBA" id="ARBA00022670"/>
    </source>
</evidence>
<dbReference type="AlphaFoldDB" id="A0A443YWX3"/>
<reference evidence="8 9" key="1">
    <citation type="submission" date="2018-06" db="EMBL/GenBank/DDBJ databases">
        <title>Pedobacter endophyticus sp. nov., an endophytic bacterium isolated from a leaf of Triticum aestivum.</title>
        <authorList>
            <person name="Zhang L."/>
        </authorList>
    </citation>
    <scope>NUCLEOTIDE SEQUENCE [LARGE SCALE GENOMIC DNA]</scope>
    <source>
        <strain evidence="8 9">CM134L-2</strain>
    </source>
</reference>
<accession>A0A443YWX3</accession>
<evidence type="ECO:0000256" key="1">
    <source>
        <dbReference type="ARBA" id="ARBA00011073"/>
    </source>
</evidence>
<dbReference type="PANTHER" id="PTHR43399">
    <property type="entry name" value="SUBTILISIN-RELATED"/>
    <property type="match status" value="1"/>
</dbReference>
<feature type="active site" description="Charge relay system" evidence="5">
    <location>
        <position position="178"/>
    </location>
</feature>
<dbReference type="PROSITE" id="PS51892">
    <property type="entry name" value="SUBTILASE"/>
    <property type="match status" value="1"/>
</dbReference>
<evidence type="ECO:0000259" key="6">
    <source>
        <dbReference type="Pfam" id="PF00082"/>
    </source>
</evidence>
<dbReference type="Proteomes" id="UP000284120">
    <property type="component" value="Unassembled WGS sequence"/>
</dbReference>
<name>A0A443YWX3_9SPHI</name>